<evidence type="ECO:0000313" key="2">
    <source>
        <dbReference type="EMBL" id="OCK85356.1"/>
    </source>
</evidence>
<evidence type="ECO:0000313" key="3">
    <source>
        <dbReference type="Proteomes" id="UP000250266"/>
    </source>
</evidence>
<gene>
    <name evidence="2" type="ORF">K432DRAFT_46347</name>
</gene>
<reference evidence="2 3" key="1">
    <citation type="journal article" date="2016" name="Nat. Commun.">
        <title>Ectomycorrhizal ecology is imprinted in the genome of the dominant symbiotic fungus Cenococcum geophilum.</title>
        <authorList>
            <consortium name="DOE Joint Genome Institute"/>
            <person name="Peter M."/>
            <person name="Kohler A."/>
            <person name="Ohm R.A."/>
            <person name="Kuo A."/>
            <person name="Krutzmann J."/>
            <person name="Morin E."/>
            <person name="Arend M."/>
            <person name="Barry K.W."/>
            <person name="Binder M."/>
            <person name="Choi C."/>
            <person name="Clum A."/>
            <person name="Copeland A."/>
            <person name="Grisel N."/>
            <person name="Haridas S."/>
            <person name="Kipfer T."/>
            <person name="LaButti K."/>
            <person name="Lindquist E."/>
            <person name="Lipzen A."/>
            <person name="Maire R."/>
            <person name="Meier B."/>
            <person name="Mihaltcheva S."/>
            <person name="Molinier V."/>
            <person name="Murat C."/>
            <person name="Poggeler S."/>
            <person name="Quandt C.A."/>
            <person name="Sperisen C."/>
            <person name="Tritt A."/>
            <person name="Tisserant E."/>
            <person name="Crous P.W."/>
            <person name="Henrissat B."/>
            <person name="Nehls U."/>
            <person name="Egli S."/>
            <person name="Spatafora J.W."/>
            <person name="Grigoriev I.V."/>
            <person name="Martin F.M."/>
        </authorList>
    </citation>
    <scope>NUCLEOTIDE SEQUENCE [LARGE SCALE GENOMIC DNA]</scope>
    <source>
        <strain evidence="2 3">CBS 459.81</strain>
    </source>
</reference>
<feature type="transmembrane region" description="Helical" evidence="1">
    <location>
        <begin position="66"/>
        <end position="86"/>
    </location>
</feature>
<sequence>MPMITHVFTMVNISHYFKRSAWPATIRSGGITVINSALSIAAFYNYDKIRSWMEIDAWYLKTQDNAHTFAQIVSLALLSLSILSLFKSFRETIDGPRNLEKYGAAGIEKIAGELKNYDPEESTSLALFQNQPYDQYNGSYLWTQLVVLWLWVQQLEQQRLTLSLLVEYPMVLQLAVRFGCR</sequence>
<keyword evidence="1" id="KW-0812">Transmembrane</keyword>
<accession>A0A8E2EK54</accession>
<proteinExistence type="predicted"/>
<dbReference type="AlphaFoldDB" id="A0A8E2EK54"/>
<dbReference type="EMBL" id="KV744820">
    <property type="protein sequence ID" value="OCK85356.1"/>
    <property type="molecule type" value="Genomic_DNA"/>
</dbReference>
<keyword evidence="3" id="KW-1185">Reference proteome</keyword>
<organism evidence="2 3">
    <name type="scientific">Lepidopterella palustris CBS 459.81</name>
    <dbReference type="NCBI Taxonomy" id="1314670"/>
    <lineage>
        <taxon>Eukaryota</taxon>
        <taxon>Fungi</taxon>
        <taxon>Dikarya</taxon>
        <taxon>Ascomycota</taxon>
        <taxon>Pezizomycotina</taxon>
        <taxon>Dothideomycetes</taxon>
        <taxon>Pleosporomycetidae</taxon>
        <taxon>Mytilinidiales</taxon>
        <taxon>Argynnaceae</taxon>
        <taxon>Lepidopterella</taxon>
    </lineage>
</organism>
<dbReference type="Proteomes" id="UP000250266">
    <property type="component" value="Unassembled WGS sequence"/>
</dbReference>
<keyword evidence="1" id="KW-0472">Membrane</keyword>
<name>A0A8E2EK54_9PEZI</name>
<protein>
    <submittedName>
        <fullName evidence="2">Uncharacterized protein</fullName>
    </submittedName>
</protein>
<feature type="transmembrane region" description="Helical" evidence="1">
    <location>
        <begin position="21"/>
        <end position="46"/>
    </location>
</feature>
<keyword evidence="1" id="KW-1133">Transmembrane helix</keyword>
<evidence type="ECO:0000256" key="1">
    <source>
        <dbReference type="SAM" id="Phobius"/>
    </source>
</evidence>